<dbReference type="InterPro" id="IPR018496">
    <property type="entry name" value="PsdUridine_synth_RsuA/RluB_CS"/>
</dbReference>
<evidence type="ECO:0000256" key="6">
    <source>
        <dbReference type="SAM" id="MobiDB-lite"/>
    </source>
</evidence>
<dbReference type="CDD" id="cd00165">
    <property type="entry name" value="S4"/>
    <property type="match status" value="1"/>
</dbReference>
<feature type="region of interest" description="Disordered" evidence="6">
    <location>
        <begin position="1"/>
        <end position="23"/>
    </location>
</feature>
<evidence type="ECO:0000313" key="8">
    <source>
        <dbReference type="EMBL" id="TSE27259.1"/>
    </source>
</evidence>
<dbReference type="PROSITE" id="PS01149">
    <property type="entry name" value="PSI_RSU"/>
    <property type="match status" value="1"/>
</dbReference>
<dbReference type="Proteomes" id="UP000320225">
    <property type="component" value="Unassembled WGS sequence"/>
</dbReference>
<dbReference type="NCBIfam" id="TIGR00093">
    <property type="entry name" value="pseudouridine synthase"/>
    <property type="match status" value="1"/>
</dbReference>
<gene>
    <name evidence="8" type="primary">rluB</name>
    <name evidence="8" type="ORF">Tsedi_00089</name>
</gene>
<dbReference type="Gene3D" id="3.10.290.10">
    <property type="entry name" value="RNA-binding S4 domain"/>
    <property type="match status" value="1"/>
</dbReference>
<keyword evidence="3 5" id="KW-0413">Isomerase</keyword>
<dbReference type="SUPFAM" id="SSF55174">
    <property type="entry name" value="Alpha-L RNA-binding motif"/>
    <property type="match status" value="1"/>
</dbReference>
<dbReference type="InterPro" id="IPR020094">
    <property type="entry name" value="TruA/RsuA/RluB/E/F_N"/>
</dbReference>
<dbReference type="InterPro" id="IPR036986">
    <property type="entry name" value="S4_RNA-bd_sf"/>
</dbReference>
<keyword evidence="9" id="KW-1185">Reference proteome</keyword>
<organism evidence="8 9">
    <name type="scientific">Tepidimonas sediminis</name>
    <dbReference type="NCBI Taxonomy" id="2588941"/>
    <lineage>
        <taxon>Bacteria</taxon>
        <taxon>Pseudomonadati</taxon>
        <taxon>Pseudomonadota</taxon>
        <taxon>Betaproteobacteria</taxon>
        <taxon>Burkholderiales</taxon>
        <taxon>Tepidimonas</taxon>
    </lineage>
</organism>
<dbReference type="Gene3D" id="3.30.70.580">
    <property type="entry name" value="Pseudouridine synthase I, catalytic domain, N-terminal subdomain"/>
    <property type="match status" value="1"/>
</dbReference>
<feature type="domain" description="RNA-binding S4" evidence="7">
    <location>
        <begin position="27"/>
        <end position="86"/>
    </location>
</feature>
<reference evidence="8 9" key="1">
    <citation type="submission" date="2019-07" db="EMBL/GenBank/DDBJ databases">
        <title>Tepidimonas sediminis YIM 72259 draft genome.</title>
        <authorList>
            <person name="Da Costa M.S."/>
            <person name="Froufe H.J.C."/>
            <person name="Egas C."/>
            <person name="Albuquerque L."/>
        </authorList>
    </citation>
    <scope>NUCLEOTIDE SEQUENCE [LARGE SCALE GENOMIC DNA]</scope>
    <source>
        <strain evidence="8 9">YIM 72259</strain>
    </source>
</reference>
<dbReference type="PROSITE" id="PS50889">
    <property type="entry name" value="S4"/>
    <property type="match status" value="1"/>
</dbReference>
<evidence type="ECO:0000256" key="3">
    <source>
        <dbReference type="ARBA" id="ARBA00023235"/>
    </source>
</evidence>
<dbReference type="InterPro" id="IPR002942">
    <property type="entry name" value="S4_RNA-bd"/>
</dbReference>
<feature type="compositionally biased region" description="Low complexity" evidence="6">
    <location>
        <begin position="1"/>
        <end position="13"/>
    </location>
</feature>
<feature type="compositionally biased region" description="Low complexity" evidence="6">
    <location>
        <begin position="327"/>
        <end position="337"/>
    </location>
</feature>
<dbReference type="RefSeq" id="WP_185970527.1">
    <property type="nucleotide sequence ID" value="NZ_VJND01000001.1"/>
</dbReference>
<proteinExistence type="inferred from homology"/>
<name>A0A554WUM0_9BURK</name>
<feature type="compositionally biased region" description="Low complexity" evidence="6">
    <location>
        <begin position="298"/>
        <end position="317"/>
    </location>
</feature>
<accession>A0A554WUM0</accession>
<evidence type="ECO:0000256" key="5">
    <source>
        <dbReference type="RuleBase" id="RU003887"/>
    </source>
</evidence>
<dbReference type="CDD" id="cd02556">
    <property type="entry name" value="PseudoU_synth_RluB"/>
    <property type="match status" value="1"/>
</dbReference>
<dbReference type="Gene3D" id="3.30.70.1560">
    <property type="entry name" value="Alpha-L RNA-binding motif"/>
    <property type="match status" value="1"/>
</dbReference>
<protein>
    <recommendedName>
        <fullName evidence="5">Pseudouridine synthase</fullName>
        <ecNumber evidence="5">5.4.99.-</ecNumber>
    </recommendedName>
</protein>
<evidence type="ECO:0000259" key="7">
    <source>
        <dbReference type="SMART" id="SM00363"/>
    </source>
</evidence>
<dbReference type="Pfam" id="PF01479">
    <property type="entry name" value="S4"/>
    <property type="match status" value="1"/>
</dbReference>
<dbReference type="PANTHER" id="PTHR47683:SF3">
    <property type="entry name" value="RIBOSOMAL LARGE SUBUNIT PSEUDOURIDINE SYNTHASE B"/>
    <property type="match status" value="1"/>
</dbReference>
<dbReference type="EMBL" id="VJND01000001">
    <property type="protein sequence ID" value="TSE27259.1"/>
    <property type="molecule type" value="Genomic_DNA"/>
</dbReference>
<dbReference type="AlphaFoldDB" id="A0A554WUM0"/>
<feature type="region of interest" description="Disordered" evidence="6">
    <location>
        <begin position="268"/>
        <end position="344"/>
    </location>
</feature>
<evidence type="ECO:0000256" key="2">
    <source>
        <dbReference type="ARBA" id="ARBA00022884"/>
    </source>
</evidence>
<comment type="similarity">
    <text evidence="1 5">Belongs to the pseudouridine synthase RsuA family.</text>
</comment>
<comment type="caution">
    <text evidence="8">The sequence shown here is derived from an EMBL/GenBank/DDBJ whole genome shotgun (WGS) entry which is preliminary data.</text>
</comment>
<evidence type="ECO:0000313" key="9">
    <source>
        <dbReference type="Proteomes" id="UP000320225"/>
    </source>
</evidence>
<keyword evidence="2 4" id="KW-0694">RNA-binding</keyword>
<dbReference type="GO" id="GO:0000455">
    <property type="term" value="P:enzyme-directed rRNA pseudouridine synthesis"/>
    <property type="evidence" value="ECO:0007669"/>
    <property type="project" value="UniProtKB-ARBA"/>
</dbReference>
<sequence>MTASRPPVSATPPARRPRASAGADVSVKLHKVLAQLGLGSRADMEQAIAAGRVTVNGQPAHVGQRVAAGDVIKVDGRPVRWQPQPTRLPRVLAYHKPAGEVVTLDDPQNRPTVFGRLPRLRSGKWMAVGRLDLNTEGLLLFTDSGELANRLMHPRFGLQREYAVRVLGPLAAEERQRLLEGVTLEDGPARVLALEEAGGSGANRWYRVTLAEGRNREVRRLFEAVGHVVSRLIRVRYGTVLLPRGLRRGAWVELEPAAVLELMAQAGMAPPQRPAAPRRRGAAGRGAGPRPSRPRPPAGATRTAASAAASGKSGAAKEAVAKDGRRAAAPAAAATVAPRKRRKG</sequence>
<dbReference type="SMART" id="SM00363">
    <property type="entry name" value="S4"/>
    <property type="match status" value="1"/>
</dbReference>
<dbReference type="InterPro" id="IPR042092">
    <property type="entry name" value="PsdUridine_s_RsuA/RluB/E/F_cat"/>
</dbReference>
<dbReference type="FunFam" id="3.30.70.1560:FF:000001">
    <property type="entry name" value="Pseudouridine synthase"/>
    <property type="match status" value="1"/>
</dbReference>
<dbReference type="GO" id="GO:0003723">
    <property type="term" value="F:RNA binding"/>
    <property type="evidence" value="ECO:0007669"/>
    <property type="project" value="UniProtKB-KW"/>
</dbReference>
<dbReference type="InterPro" id="IPR050343">
    <property type="entry name" value="RsuA_PseudoU_synthase"/>
</dbReference>
<evidence type="ECO:0000256" key="4">
    <source>
        <dbReference type="PROSITE-ProRule" id="PRU00182"/>
    </source>
</evidence>
<dbReference type="InterPro" id="IPR000748">
    <property type="entry name" value="PsdUridine_synth_RsuA/RluB/E/F"/>
</dbReference>
<dbReference type="GO" id="GO:0120159">
    <property type="term" value="F:rRNA pseudouridine synthase activity"/>
    <property type="evidence" value="ECO:0007669"/>
    <property type="project" value="UniProtKB-ARBA"/>
</dbReference>
<dbReference type="SUPFAM" id="SSF55120">
    <property type="entry name" value="Pseudouridine synthase"/>
    <property type="match status" value="1"/>
</dbReference>
<dbReference type="GO" id="GO:0005829">
    <property type="term" value="C:cytosol"/>
    <property type="evidence" value="ECO:0007669"/>
    <property type="project" value="UniProtKB-ARBA"/>
</dbReference>
<dbReference type="InterPro" id="IPR006145">
    <property type="entry name" value="PsdUridine_synth_RsuA/RluA"/>
</dbReference>
<evidence type="ECO:0000256" key="1">
    <source>
        <dbReference type="ARBA" id="ARBA00008348"/>
    </source>
</evidence>
<dbReference type="Pfam" id="PF00849">
    <property type="entry name" value="PseudoU_synth_2"/>
    <property type="match status" value="1"/>
</dbReference>
<dbReference type="PANTHER" id="PTHR47683">
    <property type="entry name" value="PSEUDOURIDINE SYNTHASE FAMILY PROTEIN-RELATED"/>
    <property type="match status" value="1"/>
</dbReference>
<dbReference type="EC" id="5.4.99.-" evidence="5"/>
<dbReference type="InterPro" id="IPR020103">
    <property type="entry name" value="PsdUridine_synth_cat_dom_sf"/>
</dbReference>